<dbReference type="PANTHER" id="PTHR22990:SF15">
    <property type="entry name" value="F-BOX ONLY PROTEIN 10"/>
    <property type="match status" value="1"/>
</dbReference>
<dbReference type="SUPFAM" id="SSF51126">
    <property type="entry name" value="Pectin lyase-like"/>
    <property type="match status" value="3"/>
</dbReference>
<dbReference type="AlphaFoldDB" id="A0A7G9Z499"/>
<feature type="domain" description="Carbohydrate-binding/sugar hydrolysis" evidence="4">
    <location>
        <begin position="195"/>
        <end position="343"/>
    </location>
</feature>
<keyword evidence="2" id="KW-0677">Repeat</keyword>
<evidence type="ECO:0000256" key="2">
    <source>
        <dbReference type="ARBA" id="ARBA00022737"/>
    </source>
</evidence>
<feature type="domain" description="Carbohydrate-binding/sugar hydrolysis" evidence="4">
    <location>
        <begin position="403"/>
        <end position="591"/>
    </location>
</feature>
<protein>
    <recommendedName>
        <fullName evidence="4">Carbohydrate-binding/sugar hydrolysis domain-containing protein</fullName>
    </recommendedName>
</protein>
<dbReference type="InterPro" id="IPR006633">
    <property type="entry name" value="Carb-bd_sugar_hydrolysis-dom"/>
</dbReference>
<name>A0A7G9Z499_9EURY</name>
<dbReference type="InterPro" id="IPR007742">
    <property type="entry name" value="NosD_dom"/>
</dbReference>
<keyword evidence="3" id="KW-0833">Ubl conjugation pathway</keyword>
<evidence type="ECO:0000256" key="1">
    <source>
        <dbReference type="ARBA" id="ARBA00004906"/>
    </source>
</evidence>
<dbReference type="InterPro" id="IPR022441">
    <property type="entry name" value="Para_beta_helix_rpt-2"/>
</dbReference>
<dbReference type="InterPro" id="IPR006626">
    <property type="entry name" value="PbH1"/>
</dbReference>
<accession>A0A7G9Z499</accession>
<evidence type="ECO:0000259" key="4">
    <source>
        <dbReference type="SMART" id="SM00722"/>
    </source>
</evidence>
<feature type="domain" description="Carbohydrate-binding/sugar hydrolysis" evidence="4">
    <location>
        <begin position="50"/>
        <end position="183"/>
    </location>
</feature>
<evidence type="ECO:0000256" key="3">
    <source>
        <dbReference type="ARBA" id="ARBA00022786"/>
    </source>
</evidence>
<evidence type="ECO:0000313" key="5">
    <source>
        <dbReference type="EMBL" id="QNO55083.1"/>
    </source>
</evidence>
<dbReference type="SMART" id="SM00710">
    <property type="entry name" value="PbH1"/>
    <property type="match status" value="16"/>
</dbReference>
<comment type="pathway">
    <text evidence="1">Protein modification; protein ubiquitination.</text>
</comment>
<dbReference type="InterPro" id="IPR051550">
    <property type="entry name" value="SCF-Subunits/Alg-Epimerases"/>
</dbReference>
<dbReference type="SMART" id="SM00722">
    <property type="entry name" value="CASH"/>
    <property type="match status" value="3"/>
</dbReference>
<sequence length="624" mass="68675">MALVAIGCGIVVNAVASDSTVSSAVIYVPDDYATIQGAVNNAAEGDTIIVRDGTYPESVKVNKRLTIRSENGPANTIVVGKPNDHVLSVTADHVSIKGLTVKNATGYNRVGMYVHANYCNITDNTALNNPYGFFLSESNKNTLINNIASDNLGDGIYLNYSNSNTISNNTVLKSSYRSGIRLYSSHNNTVRNNNVSNNTYGIRLSGSHNNTIEKNNVQSSTYDGFYLFYSNDNSFVDNTASQNNYDGFFINASYNNTLINNVANANNYDGFGLELVNNHTLINNRVNSNNKSGISLTSSNRNLLEGNVASLNTEMGFYLLSSASNSLAGNKASANKKVGIQLEKSGNSTLTDNMMEENYYNFGVTGDSLPYFYHDIDASNRVDGKPIYYWIDQQEREIPKDAGFVGIIDSLNITARDLTLTKNSVGLLLAYSVGTWIKNVTVSNTDDGISSLASSYSIIANNNISNNDWGINMLSSDYNFLFENTITKNQLGILLGYSNNNTLQRNNISNNWEGLSLLNSRDNLVFTNNFINSSAHSTNSATIWNSVLEMTYIYNGERYTNFMGNYWPKYIREDLGSFINQDTDGDGIGDALTPYTLPTGLGTDKDYYPLMQPYENYIYVIADE</sequence>
<dbReference type="Pfam" id="PF05048">
    <property type="entry name" value="NosD"/>
    <property type="match status" value="3"/>
</dbReference>
<organism evidence="5">
    <name type="scientific">Candidatus Methanophaga sp. ANME-1 ERB7</name>
    <dbReference type="NCBI Taxonomy" id="2759913"/>
    <lineage>
        <taxon>Archaea</taxon>
        <taxon>Methanobacteriati</taxon>
        <taxon>Methanobacteriota</taxon>
        <taxon>Stenosarchaea group</taxon>
        <taxon>Methanomicrobia</taxon>
        <taxon>Candidatus Methanophagales</taxon>
        <taxon>Candidatus Methanophagaceae</taxon>
        <taxon>Candidatus Methanophaga</taxon>
    </lineage>
</organism>
<dbReference type="NCBIfam" id="TIGR03804">
    <property type="entry name" value="para_beta_helix"/>
    <property type="match status" value="8"/>
</dbReference>
<dbReference type="EMBL" id="MT631602">
    <property type="protein sequence ID" value="QNO55083.1"/>
    <property type="molecule type" value="Genomic_DNA"/>
</dbReference>
<proteinExistence type="predicted"/>
<dbReference type="InterPro" id="IPR012334">
    <property type="entry name" value="Pectin_lyas_fold"/>
</dbReference>
<reference evidence="5" key="1">
    <citation type="submission" date="2020-06" db="EMBL/GenBank/DDBJ databases">
        <title>Unique genomic features of the anaerobic methanotrophic archaea.</title>
        <authorList>
            <person name="Chadwick G.L."/>
            <person name="Skennerton C.T."/>
            <person name="Laso-Perez R."/>
            <person name="Leu A.O."/>
            <person name="Speth D.R."/>
            <person name="Yu H."/>
            <person name="Morgan-Lang C."/>
            <person name="Hatzenpichler R."/>
            <person name="Goudeau D."/>
            <person name="Malmstrom R."/>
            <person name="Brazelton W.J."/>
            <person name="Woyke T."/>
            <person name="Hallam S.J."/>
            <person name="Tyson G.W."/>
            <person name="Wegener G."/>
            <person name="Boetius A."/>
            <person name="Orphan V."/>
        </authorList>
    </citation>
    <scope>NUCLEOTIDE SEQUENCE</scope>
</reference>
<dbReference type="PANTHER" id="PTHR22990">
    <property type="entry name" value="F-BOX ONLY PROTEIN"/>
    <property type="match status" value="1"/>
</dbReference>
<dbReference type="InterPro" id="IPR011050">
    <property type="entry name" value="Pectin_lyase_fold/virulence"/>
</dbReference>
<dbReference type="Gene3D" id="2.160.20.10">
    <property type="entry name" value="Single-stranded right-handed beta-helix, Pectin lyase-like"/>
    <property type="match status" value="3"/>
</dbReference>
<gene>
    <name evidence="5" type="ORF">PBMGCBEP_00017</name>
</gene>